<dbReference type="Pfam" id="PF12724">
    <property type="entry name" value="Flavodoxin_5"/>
    <property type="match status" value="1"/>
</dbReference>
<evidence type="ECO:0000313" key="5">
    <source>
        <dbReference type="EMBL" id="MCC9296771.1"/>
    </source>
</evidence>
<reference evidence="5" key="1">
    <citation type="submission" date="2021-11" db="EMBL/GenBank/DDBJ databases">
        <authorList>
            <person name="Qingchun L."/>
            <person name="Dong Z."/>
            <person name="Zongwei Q."/>
            <person name="Jia Z."/>
            <person name="Duotao L."/>
        </authorList>
    </citation>
    <scope>NUCLEOTIDE SEQUENCE</scope>
    <source>
        <strain evidence="5">WLY-B-L2</strain>
    </source>
</reference>
<evidence type="ECO:0000313" key="6">
    <source>
        <dbReference type="Proteomes" id="UP001165422"/>
    </source>
</evidence>
<evidence type="ECO:0000256" key="1">
    <source>
        <dbReference type="ARBA" id="ARBA00022723"/>
    </source>
</evidence>
<gene>
    <name evidence="5" type="ORF">LN736_18210</name>
</gene>
<dbReference type="EMBL" id="JAJJPB010000049">
    <property type="protein sequence ID" value="MCC9296771.1"/>
    <property type="molecule type" value="Genomic_DNA"/>
</dbReference>
<dbReference type="PROSITE" id="PS51379">
    <property type="entry name" value="4FE4S_FER_2"/>
    <property type="match status" value="2"/>
</dbReference>
<organism evidence="5 6">
    <name type="scientific">Clostridium aromativorans</name>
    <dbReference type="NCBI Taxonomy" id="2836848"/>
    <lineage>
        <taxon>Bacteria</taxon>
        <taxon>Bacillati</taxon>
        <taxon>Bacillota</taxon>
        <taxon>Clostridia</taxon>
        <taxon>Eubacteriales</taxon>
        <taxon>Clostridiaceae</taxon>
        <taxon>Clostridium</taxon>
    </lineage>
</organism>
<dbReference type="RefSeq" id="WP_150358693.1">
    <property type="nucleotide sequence ID" value="NZ_JAJJPB010000049.1"/>
</dbReference>
<comment type="caution">
    <text evidence="5">The sequence shown here is derived from an EMBL/GenBank/DDBJ whole genome shotgun (WGS) entry which is preliminary data.</text>
</comment>
<dbReference type="Pfam" id="PF12838">
    <property type="entry name" value="Fer4_7"/>
    <property type="match status" value="1"/>
</dbReference>
<dbReference type="Gene3D" id="3.40.50.360">
    <property type="match status" value="1"/>
</dbReference>
<protein>
    <submittedName>
        <fullName evidence="5">EFR1 family ferrodoxin</fullName>
    </submittedName>
</protein>
<evidence type="ECO:0000259" key="4">
    <source>
        <dbReference type="PROSITE" id="PS51379"/>
    </source>
</evidence>
<dbReference type="PROSITE" id="PS00198">
    <property type="entry name" value="4FE4S_FER_1"/>
    <property type="match status" value="1"/>
</dbReference>
<accession>A0ABS8NAE0</accession>
<dbReference type="SUPFAM" id="SSF52218">
    <property type="entry name" value="Flavoproteins"/>
    <property type="match status" value="1"/>
</dbReference>
<feature type="domain" description="4Fe-4S ferredoxin-type" evidence="4">
    <location>
        <begin position="214"/>
        <end position="243"/>
    </location>
</feature>
<keyword evidence="1" id="KW-0479">Metal-binding</keyword>
<proteinExistence type="predicted"/>
<dbReference type="InterPro" id="IPR017896">
    <property type="entry name" value="4Fe4S_Fe-S-bd"/>
</dbReference>
<dbReference type="InterPro" id="IPR017900">
    <property type="entry name" value="4Fe4S_Fe_S_CS"/>
</dbReference>
<dbReference type="NCBIfam" id="NF038196">
    <property type="entry name" value="ferrodoxin_EFR1"/>
    <property type="match status" value="1"/>
</dbReference>
<keyword evidence="6" id="KW-1185">Reference proteome</keyword>
<dbReference type="InterPro" id="IPR047964">
    <property type="entry name" value="EFR1-like"/>
</dbReference>
<sequence length="260" mass="30044">MKGALCYFSGTGNTKWVADRFKENFAFYNVNIDLVNIQFLEVSKLKRYDFLIIGSPVYAKFPPKIVNDFLNRLDDLNKETKIIVYSTQAASLSSAPYFMAKCLKKKGYIPLMQISIRMPNNFYFIKGKKPDRDLIEELLLKANEKVKNVVENFIKGEPIIESVSFIRFEFNKAIYITFKNKIPKLSKNISSTRECGKCGLCLRNCPQGNITFERGHAIFHSKCILCLRCIYICPINAVRYKGKKIDQTQRDIIKTLDLNR</sequence>
<dbReference type="Proteomes" id="UP001165422">
    <property type="component" value="Unassembled WGS sequence"/>
</dbReference>
<evidence type="ECO:0000256" key="2">
    <source>
        <dbReference type="ARBA" id="ARBA00023004"/>
    </source>
</evidence>
<dbReference type="Gene3D" id="3.30.70.20">
    <property type="match status" value="1"/>
</dbReference>
<dbReference type="InterPro" id="IPR026816">
    <property type="entry name" value="Flavodoxin_dom"/>
</dbReference>
<name>A0ABS8NAE0_9CLOT</name>
<keyword evidence="3" id="KW-0411">Iron-sulfur</keyword>
<dbReference type="SUPFAM" id="SSF54862">
    <property type="entry name" value="4Fe-4S ferredoxins"/>
    <property type="match status" value="1"/>
</dbReference>
<evidence type="ECO:0000256" key="3">
    <source>
        <dbReference type="ARBA" id="ARBA00023014"/>
    </source>
</evidence>
<keyword evidence="2" id="KW-0408">Iron</keyword>
<dbReference type="InterPro" id="IPR029039">
    <property type="entry name" value="Flavoprotein-like_sf"/>
</dbReference>
<feature type="domain" description="4Fe-4S ferredoxin-type" evidence="4">
    <location>
        <begin position="185"/>
        <end position="213"/>
    </location>
</feature>